<dbReference type="Pfam" id="PF06271">
    <property type="entry name" value="RDD"/>
    <property type="match status" value="1"/>
</dbReference>
<organism evidence="7 8">
    <name type="scientific">Lacibacter sediminis</name>
    <dbReference type="NCBI Taxonomy" id="2760713"/>
    <lineage>
        <taxon>Bacteria</taxon>
        <taxon>Pseudomonadati</taxon>
        <taxon>Bacteroidota</taxon>
        <taxon>Chitinophagia</taxon>
        <taxon>Chitinophagales</taxon>
        <taxon>Chitinophagaceae</taxon>
        <taxon>Lacibacter</taxon>
    </lineage>
</organism>
<protein>
    <submittedName>
        <fullName evidence="7">RDD family protein</fullName>
    </submittedName>
</protein>
<evidence type="ECO:0000256" key="2">
    <source>
        <dbReference type="ARBA" id="ARBA00022692"/>
    </source>
</evidence>
<evidence type="ECO:0000313" key="7">
    <source>
        <dbReference type="EMBL" id="QNA44924.1"/>
    </source>
</evidence>
<keyword evidence="3 5" id="KW-1133">Transmembrane helix</keyword>
<keyword evidence="4 5" id="KW-0472">Membrane</keyword>
<keyword evidence="8" id="KW-1185">Reference proteome</keyword>
<evidence type="ECO:0000259" key="6">
    <source>
        <dbReference type="Pfam" id="PF06271"/>
    </source>
</evidence>
<evidence type="ECO:0000256" key="4">
    <source>
        <dbReference type="ARBA" id="ARBA00023136"/>
    </source>
</evidence>
<evidence type="ECO:0000256" key="5">
    <source>
        <dbReference type="SAM" id="Phobius"/>
    </source>
</evidence>
<dbReference type="Proteomes" id="UP000515344">
    <property type="component" value="Chromosome"/>
</dbReference>
<accession>A0A7G5XHH1</accession>
<evidence type="ECO:0000256" key="1">
    <source>
        <dbReference type="ARBA" id="ARBA00004141"/>
    </source>
</evidence>
<dbReference type="KEGG" id="lacs:H4075_01610"/>
<gene>
    <name evidence="7" type="ORF">H4075_01610</name>
</gene>
<dbReference type="AlphaFoldDB" id="A0A7G5XHH1"/>
<evidence type="ECO:0000256" key="3">
    <source>
        <dbReference type="ARBA" id="ARBA00022989"/>
    </source>
</evidence>
<feature type="transmembrane region" description="Helical" evidence="5">
    <location>
        <begin position="24"/>
        <end position="45"/>
    </location>
</feature>
<dbReference type="InterPro" id="IPR010432">
    <property type="entry name" value="RDD"/>
</dbReference>
<feature type="domain" description="RDD" evidence="6">
    <location>
        <begin position="18"/>
        <end position="107"/>
    </location>
</feature>
<dbReference type="GO" id="GO:0016020">
    <property type="term" value="C:membrane"/>
    <property type="evidence" value="ECO:0007669"/>
    <property type="project" value="UniProtKB-SubCell"/>
</dbReference>
<comment type="subcellular location">
    <subcellularLocation>
        <location evidence="1">Membrane</location>
        <topology evidence="1">Multi-pass membrane protein</topology>
    </subcellularLocation>
</comment>
<dbReference type="RefSeq" id="WP_182803529.1">
    <property type="nucleotide sequence ID" value="NZ_CP060007.1"/>
</dbReference>
<proteinExistence type="predicted"/>
<feature type="transmembrane region" description="Helical" evidence="5">
    <location>
        <begin position="60"/>
        <end position="80"/>
    </location>
</feature>
<keyword evidence="2 5" id="KW-0812">Transmembrane</keyword>
<evidence type="ECO:0000313" key="8">
    <source>
        <dbReference type="Proteomes" id="UP000515344"/>
    </source>
</evidence>
<sequence>MENTDSIFSDIQNSETEASYFQRLLASLIDFAVEIFIVFSIYIIIPKEIILGLIGSNTYTSYFLIFFILFLYRFICIIIFQKTIGMMLCRLKYLNGDLEPLSIKQKLIAVFIPRTQSVKYYKIN</sequence>
<name>A0A7G5XHH1_9BACT</name>
<dbReference type="EMBL" id="CP060007">
    <property type="protein sequence ID" value="QNA44924.1"/>
    <property type="molecule type" value="Genomic_DNA"/>
</dbReference>
<reference evidence="8" key="1">
    <citation type="submission" date="2020-08" db="EMBL/GenBank/DDBJ databases">
        <title>Lacibacter sp. S13-6-6 genome sequencing.</title>
        <authorList>
            <person name="Jin L."/>
        </authorList>
    </citation>
    <scope>NUCLEOTIDE SEQUENCE [LARGE SCALE GENOMIC DNA]</scope>
    <source>
        <strain evidence="8">S13-6-6</strain>
    </source>
</reference>